<evidence type="ECO:0000313" key="8">
    <source>
        <dbReference type="EMBL" id="MFD2801661.1"/>
    </source>
</evidence>
<dbReference type="Pfam" id="PF01914">
    <property type="entry name" value="MarC"/>
    <property type="match status" value="1"/>
</dbReference>
<gene>
    <name evidence="8" type="ORF">ACFS2C_19915</name>
</gene>
<comment type="subcellular location">
    <subcellularLocation>
        <location evidence="1 7">Cell membrane</location>
        <topology evidence="1 7">Multi-pass membrane protein</topology>
    </subcellularLocation>
</comment>
<evidence type="ECO:0000256" key="2">
    <source>
        <dbReference type="ARBA" id="ARBA00009784"/>
    </source>
</evidence>
<feature type="transmembrane region" description="Helical" evidence="7">
    <location>
        <begin position="79"/>
        <end position="98"/>
    </location>
</feature>
<feature type="transmembrane region" description="Helical" evidence="7">
    <location>
        <begin position="12"/>
        <end position="36"/>
    </location>
</feature>
<keyword evidence="4 7" id="KW-0812">Transmembrane</keyword>
<feature type="transmembrane region" description="Helical" evidence="7">
    <location>
        <begin position="48"/>
        <end position="73"/>
    </location>
</feature>
<protein>
    <recommendedName>
        <fullName evidence="7">UPF0056 membrane protein</fullName>
    </recommendedName>
</protein>
<evidence type="ECO:0000256" key="4">
    <source>
        <dbReference type="ARBA" id="ARBA00022692"/>
    </source>
</evidence>
<evidence type="ECO:0000256" key="3">
    <source>
        <dbReference type="ARBA" id="ARBA00022475"/>
    </source>
</evidence>
<keyword evidence="3" id="KW-1003">Cell membrane</keyword>
<evidence type="ECO:0000313" key="9">
    <source>
        <dbReference type="Proteomes" id="UP001597478"/>
    </source>
</evidence>
<evidence type="ECO:0000256" key="7">
    <source>
        <dbReference type="RuleBase" id="RU362048"/>
    </source>
</evidence>
<dbReference type="RefSeq" id="WP_377393300.1">
    <property type="nucleotide sequence ID" value="NZ_JBHSAN010000035.1"/>
</dbReference>
<accession>A0ABW5WDT3</accession>
<comment type="caution">
    <text evidence="8">The sequence shown here is derived from an EMBL/GenBank/DDBJ whole genome shotgun (WGS) entry which is preliminary data.</text>
</comment>
<dbReference type="PANTHER" id="PTHR33508:SF1">
    <property type="entry name" value="UPF0056 MEMBRANE PROTEIN YHCE"/>
    <property type="match status" value="1"/>
</dbReference>
<dbReference type="NCBIfam" id="TIGR00427">
    <property type="entry name" value="NAAT family transporter"/>
    <property type="match status" value="1"/>
</dbReference>
<dbReference type="PANTHER" id="PTHR33508">
    <property type="entry name" value="UPF0056 MEMBRANE PROTEIN YHCE"/>
    <property type="match status" value="1"/>
</dbReference>
<dbReference type="EMBL" id="JBHUOF010000034">
    <property type="protein sequence ID" value="MFD2801661.1"/>
    <property type="molecule type" value="Genomic_DNA"/>
</dbReference>
<feature type="transmembrane region" description="Helical" evidence="7">
    <location>
        <begin position="177"/>
        <end position="198"/>
    </location>
</feature>
<keyword evidence="6 7" id="KW-0472">Membrane</keyword>
<proteinExistence type="inferred from homology"/>
<organism evidence="8 9">
    <name type="scientific">Prauserella oleivorans</name>
    <dbReference type="NCBI Taxonomy" id="1478153"/>
    <lineage>
        <taxon>Bacteria</taxon>
        <taxon>Bacillati</taxon>
        <taxon>Actinomycetota</taxon>
        <taxon>Actinomycetes</taxon>
        <taxon>Pseudonocardiales</taxon>
        <taxon>Pseudonocardiaceae</taxon>
        <taxon>Prauserella</taxon>
    </lineage>
</organism>
<feature type="transmembrane region" description="Helical" evidence="7">
    <location>
        <begin position="142"/>
        <end position="165"/>
    </location>
</feature>
<evidence type="ECO:0000256" key="6">
    <source>
        <dbReference type="ARBA" id="ARBA00023136"/>
    </source>
</evidence>
<comment type="similarity">
    <text evidence="2 7">Belongs to the UPF0056 (MarC) family.</text>
</comment>
<dbReference type="Proteomes" id="UP001597478">
    <property type="component" value="Unassembled WGS sequence"/>
</dbReference>
<dbReference type="InterPro" id="IPR002771">
    <property type="entry name" value="Multi_antbiot-R_MarC"/>
</dbReference>
<name>A0ABW5WDT3_9PSEU</name>
<reference evidence="9" key="1">
    <citation type="journal article" date="2019" name="Int. J. Syst. Evol. Microbiol.">
        <title>The Global Catalogue of Microorganisms (GCM) 10K type strain sequencing project: providing services to taxonomists for standard genome sequencing and annotation.</title>
        <authorList>
            <consortium name="The Broad Institute Genomics Platform"/>
            <consortium name="The Broad Institute Genome Sequencing Center for Infectious Disease"/>
            <person name="Wu L."/>
            <person name="Ma J."/>
        </authorList>
    </citation>
    <scope>NUCLEOTIDE SEQUENCE [LARGE SCALE GENOMIC DNA]</scope>
    <source>
        <strain evidence="9">IBRC-M 10906</strain>
    </source>
</reference>
<keyword evidence="9" id="KW-1185">Reference proteome</keyword>
<feature type="transmembrane region" description="Helical" evidence="7">
    <location>
        <begin position="110"/>
        <end position="136"/>
    </location>
</feature>
<evidence type="ECO:0000256" key="1">
    <source>
        <dbReference type="ARBA" id="ARBA00004651"/>
    </source>
</evidence>
<evidence type="ECO:0000256" key="5">
    <source>
        <dbReference type="ARBA" id="ARBA00022989"/>
    </source>
</evidence>
<keyword evidence="5 7" id="KW-1133">Transmembrane helix</keyword>
<sequence length="208" mass="21132">MAVGGWFDATLFFEAAITLLVIMDPPGTVPVFLSLVGRKPPVARAKAARQAVLVSFLVISLFAVAGQAILAYLGIGIPALQGAGGLLLLLIALDLLTGRGGTEPEAAEDVNVALVPLGTPLLAGPGAIAATIVFVRQADGRLGAYLALALAIVVVHVILWACLRYSGVLIRVVRESGITLLAKIAGLLLAAIAVQLVADAVRGFAAGG</sequence>